<keyword evidence="13" id="KW-1185">Reference proteome</keyword>
<accession>A0A0C9X4B4</accession>
<gene>
    <name evidence="12" type="ORF">K443DRAFT_679622</name>
</gene>
<evidence type="ECO:0000256" key="3">
    <source>
        <dbReference type="ARBA" id="ARBA00022448"/>
    </source>
</evidence>
<sequence>MEFTPGPAVHRVLCADCGTPIVPNTANLCVACLRNTVDITEGIPKQASVSFCRNCERFLSPPQAWTLAQPESRELLSICLKKLKGLNKVRLTDAHFIWTEPHSKRLRVAMTIQKEVLTNTILEQTFEIEYLVQHGQCPDCTKLAAKNTWKALVQVRQKVPHKRTFLYLEQLILKHNAQKDTISVKEVRDGLDFFYSSRSHALKMVEFLGSVVPIRSKASEQLLSSDTHTNTANFKYTYSVEIVPICKDDLVCIPLKQARQLSNISPLTVCVRVGNSIQLLDPATLQSCDIPSQLYWRTPFDSLASVTDLVEFTVLDIEPDRAKTRGKHIMADVQVALAGAFRSTGAKVDEDNGMMDYEDHGVTNQIYHTRTHLGAILQPGDAVLGYHLTNANYNSDDFASLPVGRIPDIILVKKTYPNQRKKNKARKWKLRSIAKEAGEEGETSGARGVVGRMGGRDQKKVEEDYELFLRDLEEDPEMRQGVNLYKAPEVKMAEPVLHEKKAGKRRGQNQYSMEVDDTPEERVPSTGVVVDGEDEEEDEAGFPDIALDELLEGLDEMTLGSGEHEEEERK</sequence>
<dbReference type="PANTHER" id="PTHR12746">
    <property type="entry name" value="NONSENSE-MEDIATED MRNA DECAY PROTEIN 3"/>
    <property type="match status" value="1"/>
</dbReference>
<dbReference type="STRING" id="1095629.A0A0C9X4B4"/>
<organism evidence="12 13">
    <name type="scientific">Laccaria amethystina LaAM-08-1</name>
    <dbReference type="NCBI Taxonomy" id="1095629"/>
    <lineage>
        <taxon>Eukaryota</taxon>
        <taxon>Fungi</taxon>
        <taxon>Dikarya</taxon>
        <taxon>Basidiomycota</taxon>
        <taxon>Agaricomycotina</taxon>
        <taxon>Agaricomycetes</taxon>
        <taxon>Agaricomycetidae</taxon>
        <taxon>Agaricales</taxon>
        <taxon>Agaricineae</taxon>
        <taxon>Hydnangiaceae</taxon>
        <taxon>Laccaria</taxon>
    </lineage>
</organism>
<dbReference type="InterPro" id="IPR048899">
    <property type="entry name" value="NMD_SH3"/>
</dbReference>
<evidence type="ECO:0000256" key="2">
    <source>
        <dbReference type="ARBA" id="ARBA00017035"/>
    </source>
</evidence>
<keyword evidence="3 7" id="KW-0813">Transport</keyword>
<dbReference type="Pfam" id="PF21192">
    <property type="entry name" value="OB_NMD3"/>
    <property type="match status" value="1"/>
</dbReference>
<feature type="region of interest" description="Disordered" evidence="8">
    <location>
        <begin position="499"/>
        <end position="542"/>
    </location>
</feature>
<dbReference type="GO" id="GO:0015031">
    <property type="term" value="P:protein transport"/>
    <property type="evidence" value="ECO:0007669"/>
    <property type="project" value="UniProtKB-KW"/>
</dbReference>
<dbReference type="GO" id="GO:0005634">
    <property type="term" value="C:nucleus"/>
    <property type="evidence" value="ECO:0007669"/>
    <property type="project" value="UniProtKB-SubCell"/>
</dbReference>
<dbReference type="GO" id="GO:0000055">
    <property type="term" value="P:ribosomal large subunit export from nucleus"/>
    <property type="evidence" value="ECO:0007669"/>
    <property type="project" value="TreeGrafter"/>
</dbReference>
<name>A0A0C9X4B4_9AGAR</name>
<dbReference type="AlphaFoldDB" id="A0A0C9X4B4"/>
<comment type="function">
    <text evidence="7">Acts as an adapter for the XPO1/CRM1-mediated export of the 60S ribosomal subunit.</text>
</comment>
<feature type="domain" description="60S ribosomal export protein NMD3 OB-fold" evidence="10">
    <location>
        <begin position="309"/>
        <end position="414"/>
    </location>
</feature>
<dbReference type="EMBL" id="KN838637">
    <property type="protein sequence ID" value="KIJ99865.1"/>
    <property type="molecule type" value="Genomic_DNA"/>
</dbReference>
<dbReference type="InterPro" id="IPR048898">
    <property type="entry name" value="OB_NMD3"/>
</dbReference>
<dbReference type="InterPro" id="IPR007064">
    <property type="entry name" value="Nmd3_N"/>
</dbReference>
<reference evidence="13" key="2">
    <citation type="submission" date="2015-01" db="EMBL/GenBank/DDBJ databases">
        <title>Evolutionary Origins and Diversification of the Mycorrhizal Mutualists.</title>
        <authorList>
            <consortium name="DOE Joint Genome Institute"/>
            <consortium name="Mycorrhizal Genomics Consortium"/>
            <person name="Kohler A."/>
            <person name="Kuo A."/>
            <person name="Nagy L.G."/>
            <person name="Floudas D."/>
            <person name="Copeland A."/>
            <person name="Barry K.W."/>
            <person name="Cichocki N."/>
            <person name="Veneault-Fourrey C."/>
            <person name="LaButti K."/>
            <person name="Lindquist E.A."/>
            <person name="Lipzen A."/>
            <person name="Lundell T."/>
            <person name="Morin E."/>
            <person name="Murat C."/>
            <person name="Riley R."/>
            <person name="Ohm R."/>
            <person name="Sun H."/>
            <person name="Tunlid A."/>
            <person name="Henrissat B."/>
            <person name="Grigoriev I.V."/>
            <person name="Hibbett D.S."/>
            <person name="Martin F."/>
        </authorList>
    </citation>
    <scope>NUCLEOTIDE SEQUENCE [LARGE SCALE GENOMIC DNA]</scope>
    <source>
        <strain evidence="13">LaAM-08-1</strain>
    </source>
</reference>
<dbReference type="Pfam" id="PF21193">
    <property type="entry name" value="NMD_SH3"/>
    <property type="match status" value="1"/>
</dbReference>
<evidence type="ECO:0000256" key="7">
    <source>
        <dbReference type="RuleBase" id="RU364108"/>
    </source>
</evidence>
<evidence type="ECO:0000313" key="13">
    <source>
        <dbReference type="Proteomes" id="UP000054477"/>
    </source>
</evidence>
<evidence type="ECO:0000256" key="1">
    <source>
        <dbReference type="ARBA" id="ARBA00009794"/>
    </source>
</evidence>
<feature type="compositionally biased region" description="Acidic residues" evidence="8">
    <location>
        <begin position="531"/>
        <end position="542"/>
    </location>
</feature>
<comment type="subcellular location">
    <subcellularLocation>
        <location evidence="7">Cytoplasm</location>
    </subcellularLocation>
    <subcellularLocation>
        <location evidence="7">Nucleus</location>
    </subcellularLocation>
</comment>
<dbReference type="GO" id="GO:0043023">
    <property type="term" value="F:ribosomal large subunit binding"/>
    <property type="evidence" value="ECO:0007669"/>
    <property type="project" value="InterPro"/>
</dbReference>
<comment type="similarity">
    <text evidence="1 7">Belongs to the NMD3 family.</text>
</comment>
<evidence type="ECO:0000259" key="11">
    <source>
        <dbReference type="Pfam" id="PF21193"/>
    </source>
</evidence>
<dbReference type="InterPro" id="IPR039768">
    <property type="entry name" value="Nmd3"/>
</dbReference>
<evidence type="ECO:0000256" key="5">
    <source>
        <dbReference type="ARBA" id="ARBA00022927"/>
    </source>
</evidence>
<feature type="domain" description="60S ribosomal export protein NMD3 SH3" evidence="11">
    <location>
        <begin position="245"/>
        <end position="292"/>
    </location>
</feature>
<dbReference type="PANTHER" id="PTHR12746:SF2">
    <property type="entry name" value="60S RIBOSOMAL EXPORT PROTEIN NMD3"/>
    <property type="match status" value="1"/>
</dbReference>
<protein>
    <recommendedName>
        <fullName evidence="2 7">60S ribosomal export protein NMD3</fullName>
    </recommendedName>
</protein>
<dbReference type="OrthoDB" id="203821at2759"/>
<evidence type="ECO:0000256" key="8">
    <source>
        <dbReference type="SAM" id="MobiDB-lite"/>
    </source>
</evidence>
<evidence type="ECO:0000256" key="6">
    <source>
        <dbReference type="ARBA" id="ARBA00023242"/>
    </source>
</evidence>
<keyword evidence="6 7" id="KW-0539">Nucleus</keyword>
<dbReference type="Proteomes" id="UP000054477">
    <property type="component" value="Unassembled WGS sequence"/>
</dbReference>
<evidence type="ECO:0000256" key="4">
    <source>
        <dbReference type="ARBA" id="ARBA00022490"/>
    </source>
</evidence>
<evidence type="ECO:0000259" key="9">
    <source>
        <dbReference type="Pfam" id="PF04981"/>
    </source>
</evidence>
<dbReference type="Pfam" id="PF04981">
    <property type="entry name" value="NMD3"/>
    <property type="match status" value="1"/>
</dbReference>
<keyword evidence="4 7" id="KW-0963">Cytoplasm</keyword>
<dbReference type="GO" id="GO:0005737">
    <property type="term" value="C:cytoplasm"/>
    <property type="evidence" value="ECO:0007669"/>
    <property type="project" value="UniProtKB-SubCell"/>
</dbReference>
<evidence type="ECO:0000313" key="12">
    <source>
        <dbReference type="EMBL" id="KIJ99865.1"/>
    </source>
</evidence>
<proteinExistence type="inferred from homology"/>
<keyword evidence="5 7" id="KW-0653">Protein transport</keyword>
<dbReference type="HOGENOM" id="CLU_027444_2_0_1"/>
<reference evidence="12 13" key="1">
    <citation type="submission" date="2014-04" db="EMBL/GenBank/DDBJ databases">
        <authorList>
            <consortium name="DOE Joint Genome Institute"/>
            <person name="Kuo A."/>
            <person name="Kohler A."/>
            <person name="Nagy L.G."/>
            <person name="Floudas D."/>
            <person name="Copeland A."/>
            <person name="Barry K.W."/>
            <person name="Cichocki N."/>
            <person name="Veneault-Fourrey C."/>
            <person name="LaButti K."/>
            <person name="Lindquist E.A."/>
            <person name="Lipzen A."/>
            <person name="Lundell T."/>
            <person name="Morin E."/>
            <person name="Murat C."/>
            <person name="Sun H."/>
            <person name="Tunlid A."/>
            <person name="Henrissat B."/>
            <person name="Grigoriev I.V."/>
            <person name="Hibbett D.S."/>
            <person name="Martin F."/>
            <person name="Nordberg H.P."/>
            <person name="Cantor M.N."/>
            <person name="Hua S.X."/>
        </authorList>
    </citation>
    <scope>NUCLEOTIDE SEQUENCE [LARGE SCALE GENOMIC DNA]</scope>
    <source>
        <strain evidence="12 13">LaAM-08-1</strain>
    </source>
</reference>
<evidence type="ECO:0000259" key="10">
    <source>
        <dbReference type="Pfam" id="PF21192"/>
    </source>
</evidence>
<feature type="domain" description="Nmd3 N-terminal" evidence="9">
    <location>
        <begin position="14"/>
        <end position="242"/>
    </location>
</feature>